<keyword evidence="3" id="KW-1185">Reference proteome</keyword>
<dbReference type="PROSITE" id="PS51186">
    <property type="entry name" value="GNAT"/>
    <property type="match status" value="1"/>
</dbReference>
<name>A0ABV4QZ40_9ACTN</name>
<dbReference type="Gene3D" id="3.40.630.30">
    <property type="match status" value="1"/>
</dbReference>
<protein>
    <submittedName>
        <fullName evidence="2">GNAT family N-acetyltransferase</fullName>
    </submittedName>
</protein>
<dbReference type="Pfam" id="PF24553">
    <property type="entry name" value="Rv0428c_C"/>
    <property type="match status" value="1"/>
</dbReference>
<dbReference type="InterPro" id="IPR000182">
    <property type="entry name" value="GNAT_dom"/>
</dbReference>
<dbReference type="EMBL" id="JAXCEH010000012">
    <property type="protein sequence ID" value="MFA1555869.1"/>
    <property type="molecule type" value="Genomic_DNA"/>
</dbReference>
<dbReference type="InterPro" id="IPR016181">
    <property type="entry name" value="Acyl_CoA_acyltransferase"/>
</dbReference>
<dbReference type="RefSeq" id="WP_371942589.1">
    <property type="nucleotide sequence ID" value="NZ_JAXCEH010000012.1"/>
</dbReference>
<dbReference type="SUPFAM" id="SSF55729">
    <property type="entry name" value="Acyl-CoA N-acyltransferases (Nat)"/>
    <property type="match status" value="1"/>
</dbReference>
<evidence type="ECO:0000259" key="1">
    <source>
        <dbReference type="PROSITE" id="PS51186"/>
    </source>
</evidence>
<gene>
    <name evidence="2" type="ORF">SM436_19450</name>
</gene>
<feature type="domain" description="N-acetyltransferase" evidence="1">
    <location>
        <begin position="122"/>
        <end position="251"/>
    </location>
</feature>
<sequence length="251" mass="27701">MLSVMENSGLVKALQERAARGQPAEHVEDVDGWWLRLAPHCSWWVETVLPHGNARPGELAARVVETEKFYAAHGTTPRFQVTPRACPEELDAVLEKRGYRRHGSVSLQVAPTDRVRRQAGGLQVRLEERPTRAWFETWQAVNGDSRAEWDMLARVDLPSTYASALIGDEVVAVGRAVADTGCAGVFSMATLPRARGKGAARTVLTALAGWAAANKAARMYLQVERDNGPARRLYEGTGFTEICSYHYRDAT</sequence>
<reference evidence="2 3" key="1">
    <citation type="submission" date="2023-11" db="EMBL/GenBank/DDBJ databases">
        <title>Actinomadura monticuli sp. nov., isolated from volcanic ash.</title>
        <authorList>
            <person name="Lee S.D."/>
            <person name="Yang H."/>
            <person name="Kim I.S."/>
        </authorList>
    </citation>
    <scope>NUCLEOTIDE SEQUENCE [LARGE SCALE GENOMIC DNA]</scope>
    <source>
        <strain evidence="2 3">DSM 45346</strain>
    </source>
</reference>
<evidence type="ECO:0000313" key="2">
    <source>
        <dbReference type="EMBL" id="MFA1555869.1"/>
    </source>
</evidence>
<comment type="caution">
    <text evidence="2">The sequence shown here is derived from an EMBL/GenBank/DDBJ whole genome shotgun (WGS) entry which is preliminary data.</text>
</comment>
<proteinExistence type="predicted"/>
<dbReference type="Proteomes" id="UP001569904">
    <property type="component" value="Unassembled WGS sequence"/>
</dbReference>
<accession>A0ABV4QZ40</accession>
<evidence type="ECO:0000313" key="3">
    <source>
        <dbReference type="Proteomes" id="UP001569904"/>
    </source>
</evidence>
<dbReference type="InterPro" id="IPR056935">
    <property type="entry name" value="Rv0428c-like_C"/>
</dbReference>
<organism evidence="2 3">
    <name type="scientific">Actinomadura chokoriensis</name>
    <dbReference type="NCBI Taxonomy" id="454156"/>
    <lineage>
        <taxon>Bacteria</taxon>
        <taxon>Bacillati</taxon>
        <taxon>Actinomycetota</taxon>
        <taxon>Actinomycetes</taxon>
        <taxon>Streptosporangiales</taxon>
        <taxon>Thermomonosporaceae</taxon>
        <taxon>Actinomadura</taxon>
    </lineage>
</organism>